<sequence length="39" mass="4359">MEFLTFWKIPGMSRIFPAATEMPDTTSSTESTGISYNNV</sequence>
<evidence type="ECO:0000313" key="3">
    <source>
        <dbReference type="Proteomes" id="UP000499080"/>
    </source>
</evidence>
<feature type="compositionally biased region" description="Polar residues" evidence="1">
    <location>
        <begin position="23"/>
        <end position="39"/>
    </location>
</feature>
<protein>
    <submittedName>
        <fullName evidence="2">Uncharacterized protein</fullName>
    </submittedName>
</protein>
<reference evidence="2 3" key="1">
    <citation type="journal article" date="2019" name="Sci. Rep.">
        <title>Orb-weaving spider Araneus ventricosus genome elucidates the spidroin gene catalogue.</title>
        <authorList>
            <person name="Kono N."/>
            <person name="Nakamura H."/>
            <person name="Ohtoshi R."/>
            <person name="Moran D.A.P."/>
            <person name="Shinohara A."/>
            <person name="Yoshida Y."/>
            <person name="Fujiwara M."/>
            <person name="Mori M."/>
            <person name="Tomita M."/>
            <person name="Arakawa K."/>
        </authorList>
    </citation>
    <scope>NUCLEOTIDE SEQUENCE [LARGE SCALE GENOMIC DNA]</scope>
</reference>
<keyword evidence="3" id="KW-1185">Reference proteome</keyword>
<evidence type="ECO:0000313" key="2">
    <source>
        <dbReference type="EMBL" id="GBL55963.1"/>
    </source>
</evidence>
<evidence type="ECO:0000256" key="1">
    <source>
        <dbReference type="SAM" id="MobiDB-lite"/>
    </source>
</evidence>
<dbReference type="EMBL" id="BGPR01150847">
    <property type="protein sequence ID" value="GBL55963.1"/>
    <property type="molecule type" value="Genomic_DNA"/>
</dbReference>
<organism evidence="2 3">
    <name type="scientific">Araneus ventricosus</name>
    <name type="common">Orbweaver spider</name>
    <name type="synonym">Epeira ventricosa</name>
    <dbReference type="NCBI Taxonomy" id="182803"/>
    <lineage>
        <taxon>Eukaryota</taxon>
        <taxon>Metazoa</taxon>
        <taxon>Ecdysozoa</taxon>
        <taxon>Arthropoda</taxon>
        <taxon>Chelicerata</taxon>
        <taxon>Arachnida</taxon>
        <taxon>Araneae</taxon>
        <taxon>Araneomorphae</taxon>
        <taxon>Entelegynae</taxon>
        <taxon>Araneoidea</taxon>
        <taxon>Araneidae</taxon>
        <taxon>Araneus</taxon>
    </lineage>
</organism>
<feature type="region of interest" description="Disordered" evidence="1">
    <location>
        <begin position="20"/>
        <end position="39"/>
    </location>
</feature>
<gene>
    <name evidence="2" type="ORF">AVEN_68114_1</name>
</gene>
<name>A0A4Y1ZL09_ARAVE</name>
<comment type="caution">
    <text evidence="2">The sequence shown here is derived from an EMBL/GenBank/DDBJ whole genome shotgun (WGS) entry which is preliminary data.</text>
</comment>
<accession>A0A4Y1ZL09</accession>
<dbReference type="AlphaFoldDB" id="A0A4Y1ZL09"/>
<proteinExistence type="predicted"/>
<dbReference type="Proteomes" id="UP000499080">
    <property type="component" value="Unassembled WGS sequence"/>
</dbReference>
<feature type="non-terminal residue" evidence="2">
    <location>
        <position position="39"/>
    </location>
</feature>